<dbReference type="OrthoDB" id="9801795at2"/>
<dbReference type="GO" id="GO:0006083">
    <property type="term" value="P:acetate metabolic process"/>
    <property type="evidence" value="ECO:0007669"/>
    <property type="project" value="InterPro"/>
</dbReference>
<comment type="caution">
    <text evidence="5">The sequence shown here is derived from an EMBL/GenBank/DDBJ whole genome shotgun (WGS) entry which is preliminary data.</text>
</comment>
<organism evidence="5 6">
    <name type="scientific">Megasphaera hexanoica</name>
    <dbReference type="NCBI Taxonomy" id="1675036"/>
    <lineage>
        <taxon>Bacteria</taxon>
        <taxon>Bacillati</taxon>
        <taxon>Bacillota</taxon>
        <taxon>Negativicutes</taxon>
        <taxon>Veillonellales</taxon>
        <taxon>Veillonellaceae</taxon>
        <taxon>Megasphaera</taxon>
    </lineage>
</organism>
<reference evidence="5 6" key="1">
    <citation type="submission" date="2020-04" db="EMBL/GenBank/DDBJ databases">
        <authorList>
            <person name="Hitch T.C.A."/>
            <person name="Wylensek D."/>
            <person name="Clavel T."/>
        </authorList>
    </citation>
    <scope>NUCLEOTIDE SEQUENCE [LARGE SCALE GENOMIC DNA]</scope>
    <source>
        <strain evidence="5 6">Oil-RF-744-FAT-WT-6-1</strain>
    </source>
</reference>
<accession>A0A848BQA2</accession>
<protein>
    <submittedName>
        <fullName evidence="5">4-hydroxybutyrate--acetyl-CoA CoA transferase</fullName>
    </submittedName>
</protein>
<name>A0A848BQA2_9FIRM</name>
<dbReference type="EMBL" id="JABAFG010000005">
    <property type="protein sequence ID" value="NME27912.1"/>
    <property type="molecule type" value="Genomic_DNA"/>
</dbReference>
<dbReference type="AlphaFoldDB" id="A0A848BQA2"/>
<dbReference type="InterPro" id="IPR026888">
    <property type="entry name" value="AcetylCoA_hyd_C"/>
</dbReference>
<dbReference type="Proteomes" id="UP000591071">
    <property type="component" value="Unassembled WGS sequence"/>
</dbReference>
<sequence>MMDVMQEYADKKKTPEQIAACVESGWSCCADISGAIPPVLADALGKRAAAGDIQDVTCHTLLDVTPLGTLSSEAYPNITPVTWFSGGGLRKAANEGRCDIMPCYYHDAPGLFERYIDIDAFFAQVSPMDKHGYFSTSLSGSCSAAMIRKARHIYLEVNDQLPRVLTAPQIHISQVDGLCETSHALPIVPPVQIDEISRTIGGYIAEEVPDGATLQLGIGAVPEAVGLALKDKHDLGIHTELFTDSMVELIECGAVTNTRKPIHRGKTVATLTFGSQRIYDFIDDNPAFLMLPVDYVNDPAVIARHPDFISVNAAIEVDFFGQACSESTGTRHISGTGGQADYVRGAICSPGGKSFIAFPSTAKGGTISKIVPTLTPGAIVSTSKNDIDYVVTEYGIAKLRGKTLSQRTKALISIAHPKFREELTFAAKKMHILI</sequence>
<gene>
    <name evidence="5" type="ORF">HF872_04640</name>
</gene>
<comment type="similarity">
    <text evidence="1">Belongs to the acetyl-CoA hydrolase/transferase family.</text>
</comment>
<dbReference type="Gene3D" id="3.40.1080.20">
    <property type="entry name" value="Acetyl-CoA hydrolase/transferase C-terminal domain"/>
    <property type="match status" value="1"/>
</dbReference>
<dbReference type="InterPro" id="IPR037171">
    <property type="entry name" value="NagB/RpiA_transferase-like"/>
</dbReference>
<dbReference type="GO" id="GO:0008775">
    <property type="term" value="F:acetate CoA-transferase activity"/>
    <property type="evidence" value="ECO:0007669"/>
    <property type="project" value="InterPro"/>
</dbReference>
<evidence type="ECO:0000313" key="5">
    <source>
        <dbReference type="EMBL" id="NME27912.1"/>
    </source>
</evidence>
<dbReference type="PANTHER" id="PTHR21432:SF20">
    <property type="entry name" value="ACETYL-COA HYDROLASE"/>
    <property type="match status" value="1"/>
</dbReference>
<dbReference type="InterPro" id="IPR046433">
    <property type="entry name" value="ActCoA_hydro"/>
</dbReference>
<dbReference type="PANTHER" id="PTHR21432">
    <property type="entry name" value="ACETYL-COA HYDROLASE-RELATED"/>
    <property type="match status" value="1"/>
</dbReference>
<dbReference type="Pfam" id="PF13336">
    <property type="entry name" value="AcetylCoA_hyd_C"/>
    <property type="match status" value="1"/>
</dbReference>
<evidence type="ECO:0000313" key="6">
    <source>
        <dbReference type="Proteomes" id="UP000591071"/>
    </source>
</evidence>
<keyword evidence="2 5" id="KW-0808">Transferase</keyword>
<feature type="domain" description="Acetyl-CoA hydrolase/transferase C-terminal" evidence="4">
    <location>
        <begin position="274"/>
        <end position="426"/>
    </location>
</feature>
<evidence type="ECO:0000259" key="4">
    <source>
        <dbReference type="Pfam" id="PF13336"/>
    </source>
</evidence>
<dbReference type="SUPFAM" id="SSF100950">
    <property type="entry name" value="NagB/RpiA/CoA transferase-like"/>
    <property type="match status" value="2"/>
</dbReference>
<dbReference type="Gene3D" id="3.40.1080.10">
    <property type="entry name" value="Glutaconate Coenzyme A-transferase"/>
    <property type="match status" value="1"/>
</dbReference>
<dbReference type="InterPro" id="IPR003702">
    <property type="entry name" value="ActCoA_hydro_N"/>
</dbReference>
<dbReference type="Gene3D" id="3.30.750.70">
    <property type="entry name" value="4-hydroxybutyrate coenzyme like domains"/>
    <property type="match status" value="1"/>
</dbReference>
<dbReference type="InterPro" id="IPR038460">
    <property type="entry name" value="AcetylCoA_hyd_C_sf"/>
</dbReference>
<evidence type="ECO:0000256" key="1">
    <source>
        <dbReference type="ARBA" id="ARBA00009632"/>
    </source>
</evidence>
<feature type="domain" description="Acetyl-CoA hydrolase/transferase N-terminal" evidence="3">
    <location>
        <begin position="6"/>
        <end position="182"/>
    </location>
</feature>
<evidence type="ECO:0000259" key="3">
    <source>
        <dbReference type="Pfam" id="PF02550"/>
    </source>
</evidence>
<evidence type="ECO:0000256" key="2">
    <source>
        <dbReference type="ARBA" id="ARBA00022679"/>
    </source>
</evidence>
<proteinExistence type="inferred from homology"/>
<dbReference type="Pfam" id="PF02550">
    <property type="entry name" value="AcetylCoA_hydro"/>
    <property type="match status" value="1"/>
</dbReference>